<evidence type="ECO:0000313" key="2">
    <source>
        <dbReference type="EMBL" id="AGY59761.1"/>
    </source>
</evidence>
<keyword evidence="1" id="KW-0472">Membrane</keyword>
<dbReference type="EMBL" id="CP003587">
    <property type="protein sequence ID" value="AGY59761.1"/>
    <property type="molecule type" value="Genomic_DNA"/>
</dbReference>
<sequence length="153" mass="16918">MHKNPLILRFGGETATILLIVAGTLLLLGLVGSGSYLGIAPLIVLGLPSALVIAILRSFRLDIDPQGLTRHLGPSLLHCRWDDLRIARVTSVAGLGRIRLLVRDRRGRQISFPLFLMARPQRCSLAEAFLKHLPEALKKQWLGDGSDYQLRQP</sequence>
<dbReference type="AlphaFoldDB" id="U5QLF0"/>
<dbReference type="STRING" id="1183438.GKIL_3515"/>
<dbReference type="OrthoDB" id="9964733at2"/>
<feature type="transmembrane region" description="Helical" evidence="1">
    <location>
        <begin position="7"/>
        <end position="30"/>
    </location>
</feature>
<dbReference type="RefSeq" id="WP_023175064.1">
    <property type="nucleotide sequence ID" value="NC_022600.1"/>
</dbReference>
<evidence type="ECO:0000256" key="1">
    <source>
        <dbReference type="SAM" id="Phobius"/>
    </source>
</evidence>
<keyword evidence="3" id="KW-1185">Reference proteome</keyword>
<accession>U5QLF0</accession>
<dbReference type="HOGENOM" id="CLU_1872510_0_0_3"/>
<keyword evidence="1" id="KW-0812">Transmembrane</keyword>
<dbReference type="Proteomes" id="UP000017396">
    <property type="component" value="Chromosome"/>
</dbReference>
<reference evidence="2 3" key="1">
    <citation type="journal article" date="2013" name="PLoS ONE">
        <title>Cultivation and Complete Genome Sequencing of Gloeobacter kilaueensis sp. nov., from a Lava Cave in Kilauea Caldera, Hawai'i.</title>
        <authorList>
            <person name="Saw J.H."/>
            <person name="Schatz M."/>
            <person name="Brown M.V."/>
            <person name="Kunkel D.D."/>
            <person name="Foster J.S."/>
            <person name="Shick H."/>
            <person name="Christensen S."/>
            <person name="Hou S."/>
            <person name="Wan X."/>
            <person name="Donachie S.P."/>
        </authorList>
    </citation>
    <scope>NUCLEOTIDE SEQUENCE [LARGE SCALE GENOMIC DNA]</scope>
    <source>
        <strain evidence="3">JS</strain>
    </source>
</reference>
<protein>
    <submittedName>
        <fullName evidence="2">Uncharacterized protein</fullName>
    </submittedName>
</protein>
<proteinExistence type="predicted"/>
<keyword evidence="1" id="KW-1133">Transmembrane helix</keyword>
<dbReference type="KEGG" id="glj:GKIL_3515"/>
<organism evidence="2 3">
    <name type="scientific">Gloeobacter kilaueensis (strain ATCC BAA-2537 / CCAP 1431/1 / ULC 316 / JS1)</name>
    <dbReference type="NCBI Taxonomy" id="1183438"/>
    <lineage>
        <taxon>Bacteria</taxon>
        <taxon>Bacillati</taxon>
        <taxon>Cyanobacteriota</taxon>
        <taxon>Cyanophyceae</taxon>
        <taxon>Gloeobacterales</taxon>
        <taxon>Gloeobacteraceae</taxon>
        <taxon>Gloeobacter</taxon>
    </lineage>
</organism>
<gene>
    <name evidence="2" type="ORF">GKIL_3515</name>
</gene>
<name>U5QLF0_GLOK1</name>
<feature type="transmembrane region" description="Helical" evidence="1">
    <location>
        <begin position="36"/>
        <end position="56"/>
    </location>
</feature>
<evidence type="ECO:0000313" key="3">
    <source>
        <dbReference type="Proteomes" id="UP000017396"/>
    </source>
</evidence>